<keyword evidence="3 6" id="KW-0732">Signal</keyword>
<keyword evidence="4" id="KW-0472">Membrane</keyword>
<dbReference type="AlphaFoldDB" id="A0A2T0XDC8"/>
<dbReference type="GO" id="GO:0009279">
    <property type="term" value="C:cell outer membrane"/>
    <property type="evidence" value="ECO:0007669"/>
    <property type="project" value="UniProtKB-SubCell"/>
</dbReference>
<evidence type="ECO:0000259" key="8">
    <source>
        <dbReference type="Pfam" id="PF14322"/>
    </source>
</evidence>
<evidence type="ECO:0000256" key="2">
    <source>
        <dbReference type="ARBA" id="ARBA00006275"/>
    </source>
</evidence>
<feature type="domain" description="SusD-like N-terminal" evidence="8">
    <location>
        <begin position="95"/>
        <end position="201"/>
    </location>
</feature>
<dbReference type="RefSeq" id="WP_106153795.1">
    <property type="nucleotide sequence ID" value="NZ_PVTS01000013.1"/>
</dbReference>
<evidence type="ECO:0000256" key="4">
    <source>
        <dbReference type="ARBA" id="ARBA00023136"/>
    </source>
</evidence>
<dbReference type="SUPFAM" id="SSF48452">
    <property type="entry name" value="TPR-like"/>
    <property type="match status" value="1"/>
</dbReference>
<dbReference type="Pfam" id="PF14322">
    <property type="entry name" value="SusD-like_3"/>
    <property type="match status" value="1"/>
</dbReference>
<dbReference type="InterPro" id="IPR033985">
    <property type="entry name" value="SusD-like_N"/>
</dbReference>
<comment type="subcellular location">
    <subcellularLocation>
        <location evidence="1">Cell outer membrane</location>
    </subcellularLocation>
</comment>
<dbReference type="Gene3D" id="1.25.40.390">
    <property type="match status" value="1"/>
</dbReference>
<dbReference type="Proteomes" id="UP000252733">
    <property type="component" value="Unassembled WGS sequence"/>
</dbReference>
<name>A0A2T0XDC8_9BACT</name>
<dbReference type="STRING" id="1168289.GCA_000259075_02928"/>
<accession>A0A2T0XDC8</accession>
<sequence length="511" mass="57462">MKPVKYILFTFSVAGMLFATACHDLLDEPAENRAFTEETDYTISENMVLPLIGAYADFYQRGWEDIPLLAVRGDDVNHGGEGDQQDYANTDYFNYNQNFWMFNSVWQNMYKDIFTAHSAMEQIELYIANGASASRGDQYIAEAKVLRAWLMLQLSRMWGDVFITESSDPAQLYTLAPSPKTEVMQHISDQMDEAVPNLPDMRPNERTDIPGGVTRYTALAIKAMAHLEMENYQGVADATGSIISSGLFTLEPDFYNLFKIPGKLNDENLLELQYSDFGQGSGDNISHLFGFYGPQNWTPAVDGAGGGWGFFEPSLKWIKFMLDRGEQLRLETSVLFTNRGIAEIQEDPEYADLPEWISNTTPSGDVINDFPRGLFSSGKQYLPSNQLTEGRTAYGTNKNYIITRYAEILLMHAEALTRGATSSVMTADEAVNEVRDRAGLSPLSGVTTQQVMDEKFAELAMELGIRYYDMIRIDNYNALSYDGRQFTADKEYLPYPQAQVDLLPVLGEDAE</sequence>
<evidence type="ECO:0000259" key="7">
    <source>
        <dbReference type="Pfam" id="PF07980"/>
    </source>
</evidence>
<organism evidence="9 10">
    <name type="scientific">Marinilabilia salmonicolor</name>
    <dbReference type="NCBI Taxonomy" id="989"/>
    <lineage>
        <taxon>Bacteria</taxon>
        <taxon>Pseudomonadati</taxon>
        <taxon>Bacteroidota</taxon>
        <taxon>Bacteroidia</taxon>
        <taxon>Marinilabiliales</taxon>
        <taxon>Marinilabiliaceae</taxon>
        <taxon>Marinilabilia</taxon>
    </lineage>
</organism>
<dbReference type="EMBL" id="QPIZ01000008">
    <property type="protein sequence ID" value="RCW36638.1"/>
    <property type="molecule type" value="Genomic_DNA"/>
</dbReference>
<comment type="similarity">
    <text evidence="2">Belongs to the SusD family.</text>
</comment>
<dbReference type="OrthoDB" id="617686at2"/>
<dbReference type="InterPro" id="IPR012944">
    <property type="entry name" value="SusD_RagB_dom"/>
</dbReference>
<evidence type="ECO:0000313" key="10">
    <source>
        <dbReference type="Proteomes" id="UP000252733"/>
    </source>
</evidence>
<evidence type="ECO:0000256" key="6">
    <source>
        <dbReference type="SAM" id="SignalP"/>
    </source>
</evidence>
<dbReference type="PROSITE" id="PS51257">
    <property type="entry name" value="PROKAR_LIPOPROTEIN"/>
    <property type="match status" value="1"/>
</dbReference>
<feature type="domain" description="RagB/SusD" evidence="7">
    <location>
        <begin position="267"/>
        <end position="481"/>
    </location>
</feature>
<evidence type="ECO:0000256" key="5">
    <source>
        <dbReference type="ARBA" id="ARBA00023237"/>
    </source>
</evidence>
<comment type="caution">
    <text evidence="9">The sequence shown here is derived from an EMBL/GenBank/DDBJ whole genome shotgun (WGS) entry which is preliminary data.</text>
</comment>
<proteinExistence type="inferred from homology"/>
<evidence type="ECO:0000256" key="1">
    <source>
        <dbReference type="ARBA" id="ARBA00004442"/>
    </source>
</evidence>
<dbReference type="Pfam" id="PF07980">
    <property type="entry name" value="SusD_RagB"/>
    <property type="match status" value="1"/>
</dbReference>
<feature type="chain" id="PRO_5030056611" evidence="6">
    <location>
        <begin position="22"/>
        <end position="511"/>
    </location>
</feature>
<feature type="signal peptide" evidence="6">
    <location>
        <begin position="1"/>
        <end position="21"/>
    </location>
</feature>
<keyword evidence="5" id="KW-0998">Cell outer membrane</keyword>
<keyword evidence="10" id="KW-1185">Reference proteome</keyword>
<gene>
    <name evidence="9" type="ORF">DFO77_10880</name>
</gene>
<reference evidence="9 10" key="1">
    <citation type="submission" date="2018-07" db="EMBL/GenBank/DDBJ databases">
        <title>Freshwater and sediment microbial communities from various areas in North America, analyzing microbe dynamics in response to fracking.</title>
        <authorList>
            <person name="Lamendella R."/>
        </authorList>
    </citation>
    <scope>NUCLEOTIDE SEQUENCE [LARGE SCALE GENOMIC DNA]</scope>
    <source>
        <strain evidence="9 10">160A</strain>
    </source>
</reference>
<dbReference type="InterPro" id="IPR011990">
    <property type="entry name" value="TPR-like_helical_dom_sf"/>
</dbReference>
<evidence type="ECO:0000313" key="9">
    <source>
        <dbReference type="EMBL" id="RCW36638.1"/>
    </source>
</evidence>
<evidence type="ECO:0000256" key="3">
    <source>
        <dbReference type="ARBA" id="ARBA00022729"/>
    </source>
</evidence>
<protein>
    <submittedName>
        <fullName evidence="9">Putative outer membrane starch-binding protein</fullName>
    </submittedName>
</protein>